<organism evidence="1 2">
    <name type="scientific">Ditylenchus dipsaci</name>
    <dbReference type="NCBI Taxonomy" id="166011"/>
    <lineage>
        <taxon>Eukaryota</taxon>
        <taxon>Metazoa</taxon>
        <taxon>Ecdysozoa</taxon>
        <taxon>Nematoda</taxon>
        <taxon>Chromadorea</taxon>
        <taxon>Rhabditida</taxon>
        <taxon>Tylenchina</taxon>
        <taxon>Tylenchomorpha</taxon>
        <taxon>Sphaerularioidea</taxon>
        <taxon>Anguinidae</taxon>
        <taxon>Anguininae</taxon>
        <taxon>Ditylenchus</taxon>
    </lineage>
</organism>
<name>A0A915CXL8_9BILA</name>
<sequence>MTACVHLFSLLVEIDESKFDRRKYNRGHRVEGSWVFGGISRSTGECLLGQACAMPMQKRYAVINALQDEKSLAQEDAEIVVLEENVAKKDAQIVCSTTSTAKQSNSTATLTLKQQ</sequence>
<evidence type="ECO:0000313" key="2">
    <source>
        <dbReference type="WBParaSite" id="jg13383"/>
    </source>
</evidence>
<keyword evidence="1" id="KW-1185">Reference proteome</keyword>
<dbReference type="Proteomes" id="UP000887574">
    <property type="component" value="Unplaced"/>
</dbReference>
<protein>
    <submittedName>
        <fullName evidence="2">Transposase</fullName>
    </submittedName>
</protein>
<evidence type="ECO:0000313" key="1">
    <source>
        <dbReference type="Proteomes" id="UP000887574"/>
    </source>
</evidence>
<accession>A0A915CXL8</accession>
<proteinExistence type="predicted"/>
<dbReference type="AlphaFoldDB" id="A0A915CXL8"/>
<reference evidence="2" key="1">
    <citation type="submission" date="2022-11" db="UniProtKB">
        <authorList>
            <consortium name="WormBaseParasite"/>
        </authorList>
    </citation>
    <scope>IDENTIFICATION</scope>
</reference>
<dbReference type="WBParaSite" id="jg13383">
    <property type="protein sequence ID" value="jg13383"/>
    <property type="gene ID" value="jg13383"/>
</dbReference>